<proteinExistence type="predicted"/>
<sequence length="255" mass="29543">KNRILILHSETCRLVVKCILEYSKCVSGFSDSLTDSNGQSKNWCLNKINSLFFRHNPSYNRDNASEYIARSCGVGNYELQKIIVTESATVIREFLETIITKSLVMPSQYFIKISEQFLSLLNDSSMSEMADLIIRSATYRALHVTSYTENCEVLSCEFVEKVVFSESIFDKLSTEANLWAACPFAVEHEVMKIFGNILFSREKEYIAPRKIKEVMRNEFLFQRMIVHSRICHLFFDILTKLVIESPDWRILRLIG</sequence>
<accession>A0ACA9S6A0</accession>
<feature type="non-terminal residue" evidence="1">
    <location>
        <position position="255"/>
    </location>
</feature>
<gene>
    <name evidence="1" type="ORF">RPERSI_LOCUS27462</name>
</gene>
<organism evidence="1 2">
    <name type="scientific">Racocetra persica</name>
    <dbReference type="NCBI Taxonomy" id="160502"/>
    <lineage>
        <taxon>Eukaryota</taxon>
        <taxon>Fungi</taxon>
        <taxon>Fungi incertae sedis</taxon>
        <taxon>Mucoromycota</taxon>
        <taxon>Glomeromycotina</taxon>
        <taxon>Glomeromycetes</taxon>
        <taxon>Diversisporales</taxon>
        <taxon>Gigasporaceae</taxon>
        <taxon>Racocetra</taxon>
    </lineage>
</organism>
<name>A0ACA9S6A0_9GLOM</name>
<dbReference type="EMBL" id="CAJVQC010096953">
    <property type="protein sequence ID" value="CAG8829280.1"/>
    <property type="molecule type" value="Genomic_DNA"/>
</dbReference>
<evidence type="ECO:0000313" key="2">
    <source>
        <dbReference type="Proteomes" id="UP000789920"/>
    </source>
</evidence>
<keyword evidence="2" id="KW-1185">Reference proteome</keyword>
<evidence type="ECO:0000313" key="1">
    <source>
        <dbReference type="EMBL" id="CAG8829280.1"/>
    </source>
</evidence>
<reference evidence="1" key="1">
    <citation type="submission" date="2021-06" db="EMBL/GenBank/DDBJ databases">
        <authorList>
            <person name="Kallberg Y."/>
            <person name="Tangrot J."/>
            <person name="Rosling A."/>
        </authorList>
    </citation>
    <scope>NUCLEOTIDE SEQUENCE</scope>
    <source>
        <strain evidence="1">MA461A</strain>
    </source>
</reference>
<comment type="caution">
    <text evidence="1">The sequence shown here is derived from an EMBL/GenBank/DDBJ whole genome shotgun (WGS) entry which is preliminary data.</text>
</comment>
<dbReference type="Proteomes" id="UP000789920">
    <property type="component" value="Unassembled WGS sequence"/>
</dbReference>
<feature type="non-terminal residue" evidence="1">
    <location>
        <position position="1"/>
    </location>
</feature>
<protein>
    <submittedName>
        <fullName evidence="1">20067_t:CDS:1</fullName>
    </submittedName>
</protein>